<dbReference type="Pfam" id="PF07883">
    <property type="entry name" value="Cupin_2"/>
    <property type="match status" value="1"/>
</dbReference>
<evidence type="ECO:0000259" key="1">
    <source>
        <dbReference type="Pfam" id="PF07883"/>
    </source>
</evidence>
<dbReference type="InterPro" id="IPR011051">
    <property type="entry name" value="RmlC_Cupin_sf"/>
</dbReference>
<dbReference type="OrthoDB" id="9806121at2"/>
<feature type="domain" description="Cupin type-2" evidence="1">
    <location>
        <begin position="35"/>
        <end position="104"/>
    </location>
</feature>
<sequence>MATKGQILDMTPVGMKFTVLQASADTLGKSLELHWELLPGCNMHDPLVHIHPDAIETYEILEGEMEFYIHDKWVPARQGDQLTVPKGVTHCFRNPTAKIVRVLNTHQPALHMENYFEDVCKVLDKVTDNRRKDFQMNLRTMLYMSVLMNKYRAEIIAKNPPDMAIKTLGWIAKRLGITY</sequence>
<reference evidence="2 3" key="1">
    <citation type="submission" date="2018-11" db="EMBL/GenBank/DDBJ databases">
        <authorList>
            <person name="Zhou Z."/>
            <person name="Wang G."/>
        </authorList>
    </citation>
    <scope>NUCLEOTIDE SEQUENCE [LARGE SCALE GENOMIC DNA]</scope>
    <source>
        <strain evidence="2 3">KCTC42998</strain>
    </source>
</reference>
<name>A0A3P1C9H8_9BACT</name>
<protein>
    <submittedName>
        <fullName evidence="2">Cupin domain-containing protein</fullName>
    </submittedName>
</protein>
<organism evidence="2 3">
    <name type="scientific">Larkinella knui</name>
    <dbReference type="NCBI Taxonomy" id="2025310"/>
    <lineage>
        <taxon>Bacteria</taxon>
        <taxon>Pseudomonadati</taxon>
        <taxon>Bacteroidota</taxon>
        <taxon>Cytophagia</taxon>
        <taxon>Cytophagales</taxon>
        <taxon>Spirosomataceae</taxon>
        <taxon>Larkinella</taxon>
    </lineage>
</organism>
<dbReference type="RefSeq" id="WP_124910689.1">
    <property type="nucleotide sequence ID" value="NZ_RQJP01000008.1"/>
</dbReference>
<dbReference type="Proteomes" id="UP000274271">
    <property type="component" value="Unassembled WGS sequence"/>
</dbReference>
<dbReference type="PANTHER" id="PTHR36440:SF1">
    <property type="entry name" value="PUTATIVE (AFU_ORTHOLOGUE AFUA_8G07350)-RELATED"/>
    <property type="match status" value="1"/>
</dbReference>
<dbReference type="CDD" id="cd02208">
    <property type="entry name" value="cupin_RmlC-like"/>
    <property type="match status" value="1"/>
</dbReference>
<evidence type="ECO:0000313" key="2">
    <source>
        <dbReference type="EMBL" id="RRB09948.1"/>
    </source>
</evidence>
<dbReference type="InterPro" id="IPR013096">
    <property type="entry name" value="Cupin_2"/>
</dbReference>
<gene>
    <name evidence="2" type="ORF">EHT87_31000</name>
</gene>
<dbReference type="Gene3D" id="2.60.120.10">
    <property type="entry name" value="Jelly Rolls"/>
    <property type="match status" value="1"/>
</dbReference>
<proteinExistence type="predicted"/>
<comment type="caution">
    <text evidence="2">The sequence shown here is derived from an EMBL/GenBank/DDBJ whole genome shotgun (WGS) entry which is preliminary data.</text>
</comment>
<dbReference type="AlphaFoldDB" id="A0A3P1C9H8"/>
<accession>A0A3P1C9H8</accession>
<dbReference type="InterPro" id="IPR053146">
    <property type="entry name" value="QDO-like"/>
</dbReference>
<dbReference type="InterPro" id="IPR014710">
    <property type="entry name" value="RmlC-like_jellyroll"/>
</dbReference>
<dbReference type="EMBL" id="RQJP01000008">
    <property type="protein sequence ID" value="RRB09948.1"/>
    <property type="molecule type" value="Genomic_DNA"/>
</dbReference>
<dbReference type="PANTHER" id="PTHR36440">
    <property type="entry name" value="PUTATIVE (AFU_ORTHOLOGUE AFUA_8G07350)-RELATED"/>
    <property type="match status" value="1"/>
</dbReference>
<keyword evidence="3" id="KW-1185">Reference proteome</keyword>
<evidence type="ECO:0000313" key="3">
    <source>
        <dbReference type="Proteomes" id="UP000274271"/>
    </source>
</evidence>
<dbReference type="SUPFAM" id="SSF51182">
    <property type="entry name" value="RmlC-like cupins"/>
    <property type="match status" value="1"/>
</dbReference>